<dbReference type="EMBL" id="CP013729">
    <property type="protein sequence ID" value="ALV08326.1"/>
    <property type="molecule type" value="Genomic_DNA"/>
</dbReference>
<dbReference type="AlphaFoldDB" id="A0A0U3D412"/>
<dbReference type="PANTHER" id="PTHR45947:SF15">
    <property type="entry name" value="TEICHURONIC ACID BIOSYNTHESIS GLYCOSYLTRANSFERASE TUAC-RELATED"/>
    <property type="match status" value="1"/>
</dbReference>
<protein>
    <submittedName>
        <fullName evidence="1">Group 1 glycosyl transferase</fullName>
    </submittedName>
</protein>
<sequence>MKVAYLVNHYPKVSHTFIRREILALEKHGVPVQRLAIRGWDDPAPDAQDQAEKARTQYLLQGGGVALAKAFVSEAVRAPGRFLQALRLALRIGLRADRPWPLHLVYLAEACVALRMLREAGATHVHAHFGTNSAEVAMLVEALGGPGYSFTVHGPEEFDKPEFLHLGEKIRRARFVVAITSFCRSQLYRWVDRQHWNKVRVVHCGLEPAFHQVHAAPPTGRRLVCVGRLSEQKGHLLLIEAAALVAAQEPDFELVLAGDGELRGAIEERIRAHRLERHVRITGWISSDQVRQELIDARALVLASFAEGLPVVVMEAMALGRPVVSTGIAGIPELVLPDENGWLVPAGDAPALATAMLACLRTEDSALAAMGQSARQRVLMRHDVDVEAERLADLFQEYVHA</sequence>
<dbReference type="Pfam" id="PF13692">
    <property type="entry name" value="Glyco_trans_1_4"/>
    <property type="match status" value="1"/>
</dbReference>
<dbReference type="OrthoDB" id="570545at2"/>
<organism evidence="1 2">
    <name type="scientific">Roseateles depolymerans</name>
    <dbReference type="NCBI Taxonomy" id="76731"/>
    <lineage>
        <taxon>Bacteria</taxon>
        <taxon>Pseudomonadati</taxon>
        <taxon>Pseudomonadota</taxon>
        <taxon>Betaproteobacteria</taxon>
        <taxon>Burkholderiales</taxon>
        <taxon>Sphaerotilaceae</taxon>
        <taxon>Roseateles</taxon>
    </lineage>
</organism>
<proteinExistence type="predicted"/>
<dbReference type="PATRIC" id="fig|76731.3.peg.3967"/>
<name>A0A0U3D412_9BURK</name>
<dbReference type="Gene3D" id="3.40.50.2000">
    <property type="entry name" value="Glycogen Phosphorylase B"/>
    <property type="match status" value="2"/>
</dbReference>
<gene>
    <name evidence="1" type="ORF">RD2015_3875</name>
</gene>
<dbReference type="RefSeq" id="WP_058936312.1">
    <property type="nucleotide sequence ID" value="NZ_CP013729.1"/>
</dbReference>
<dbReference type="Proteomes" id="UP000060699">
    <property type="component" value="Chromosome"/>
</dbReference>
<reference evidence="1 2" key="1">
    <citation type="submission" date="2015-12" db="EMBL/GenBank/DDBJ databases">
        <title>Complete genome of Roseateles depolymerans KCTC 42856.</title>
        <authorList>
            <person name="Kim K.M."/>
        </authorList>
    </citation>
    <scope>NUCLEOTIDE SEQUENCE [LARGE SCALE GENOMIC DNA]</scope>
    <source>
        <strain evidence="1 2">KCTC 42856</strain>
    </source>
</reference>
<evidence type="ECO:0000313" key="2">
    <source>
        <dbReference type="Proteomes" id="UP000060699"/>
    </source>
</evidence>
<keyword evidence="2" id="KW-1185">Reference proteome</keyword>
<accession>A0A0U3D412</accession>
<dbReference type="GO" id="GO:0016757">
    <property type="term" value="F:glycosyltransferase activity"/>
    <property type="evidence" value="ECO:0007669"/>
    <property type="project" value="TreeGrafter"/>
</dbReference>
<dbReference type="PANTHER" id="PTHR45947">
    <property type="entry name" value="SULFOQUINOVOSYL TRANSFERASE SQD2"/>
    <property type="match status" value="1"/>
</dbReference>
<dbReference type="SUPFAM" id="SSF53756">
    <property type="entry name" value="UDP-Glycosyltransferase/glycogen phosphorylase"/>
    <property type="match status" value="1"/>
</dbReference>
<keyword evidence="1" id="KW-0808">Transferase</keyword>
<dbReference type="InterPro" id="IPR050194">
    <property type="entry name" value="Glycosyltransferase_grp1"/>
</dbReference>
<evidence type="ECO:0000313" key="1">
    <source>
        <dbReference type="EMBL" id="ALV08326.1"/>
    </source>
</evidence>
<dbReference type="KEGG" id="rdp:RD2015_3875"/>
<dbReference type="STRING" id="76731.RD2015_3875"/>
<dbReference type="CDD" id="cd03801">
    <property type="entry name" value="GT4_PimA-like"/>
    <property type="match status" value="1"/>
</dbReference>